<dbReference type="InterPro" id="IPR014752">
    <property type="entry name" value="Arrestin-like_C"/>
</dbReference>
<dbReference type="AlphaFoldDB" id="A0A9W8U1F2"/>
<reference evidence="1 2" key="1">
    <citation type="journal article" date="2023" name="Proc. Natl. Acad. Sci. U.S.A.">
        <title>A global phylogenomic analysis of the shiitake genus Lentinula.</title>
        <authorList>
            <person name="Sierra-Patev S."/>
            <person name="Min B."/>
            <person name="Naranjo-Ortiz M."/>
            <person name="Looney B."/>
            <person name="Konkel Z."/>
            <person name="Slot J.C."/>
            <person name="Sakamoto Y."/>
            <person name="Steenwyk J.L."/>
            <person name="Rokas A."/>
            <person name="Carro J."/>
            <person name="Camarero S."/>
            <person name="Ferreira P."/>
            <person name="Molpeceres G."/>
            <person name="Ruiz-Duenas F.J."/>
            <person name="Serrano A."/>
            <person name="Henrissat B."/>
            <person name="Drula E."/>
            <person name="Hughes K.W."/>
            <person name="Mata J.L."/>
            <person name="Ishikawa N.K."/>
            <person name="Vargas-Isla R."/>
            <person name="Ushijima S."/>
            <person name="Smith C.A."/>
            <person name="Donoghue J."/>
            <person name="Ahrendt S."/>
            <person name="Andreopoulos W."/>
            <person name="He G."/>
            <person name="LaButti K."/>
            <person name="Lipzen A."/>
            <person name="Ng V."/>
            <person name="Riley R."/>
            <person name="Sandor L."/>
            <person name="Barry K."/>
            <person name="Martinez A.T."/>
            <person name="Xiao Y."/>
            <person name="Gibbons J.G."/>
            <person name="Terashima K."/>
            <person name="Grigoriev I.V."/>
            <person name="Hibbett D."/>
        </authorList>
    </citation>
    <scope>NUCLEOTIDE SEQUENCE [LARGE SCALE GENOMIC DNA]</scope>
    <source>
        <strain evidence="1 2">TFB7810</strain>
    </source>
</reference>
<gene>
    <name evidence="1" type="ORF">DFH05DRAFT_1390681</name>
</gene>
<evidence type="ECO:0000313" key="1">
    <source>
        <dbReference type="EMBL" id="KAJ3748901.1"/>
    </source>
</evidence>
<dbReference type="Gene3D" id="2.60.40.640">
    <property type="match status" value="1"/>
</dbReference>
<protein>
    <submittedName>
        <fullName evidence="1">Uncharacterized protein</fullName>
    </submittedName>
</protein>
<dbReference type="Proteomes" id="UP001142393">
    <property type="component" value="Unassembled WGS sequence"/>
</dbReference>
<evidence type="ECO:0000313" key="2">
    <source>
        <dbReference type="Proteomes" id="UP001142393"/>
    </source>
</evidence>
<keyword evidence="2" id="KW-1185">Reference proteome</keyword>
<name>A0A9W8U1F2_9AGAR</name>
<sequence length="413" mass="46353">MSLVFPPGYAPTLPPPEYSNLRLEGEQTVEFTPRGNASSPVLANITKACSFLTIILKNQNVAEDDPTYGRGSTLQGEIGLKSSASVSSVVVKLKGRLHVSVSDSGSATIPVVSEAIVLWSQDPAHGALCPSILPFSITFPTTFKHGDRIRPIPPSFSEAFFQLPTISVRCWYIMKVSIHHGRSKMLFWKPSRSYSLHLNYRPRTRPQRPIFHMNRFLTTLKHIPEDWLEIESTMRTRRTASPDLKPISCRFFIPSVGAFGLSDTIPFHIQLSSNLASLRLLFPDHILEPTRPPSVRVFITRQTMVEVNTRKCWRTVTLMEGTVRAVAPPVDAATSMEEEDVYVDWEGEVRVENDKVQYGGFNIGTIMIKDYIVFALTPPNLRSCPLLAHQYSHPIKLVTDIWTDDSTSHPLDI</sequence>
<organism evidence="1 2">
    <name type="scientific">Lentinula detonsa</name>
    <dbReference type="NCBI Taxonomy" id="2804962"/>
    <lineage>
        <taxon>Eukaryota</taxon>
        <taxon>Fungi</taxon>
        <taxon>Dikarya</taxon>
        <taxon>Basidiomycota</taxon>
        <taxon>Agaricomycotina</taxon>
        <taxon>Agaricomycetes</taxon>
        <taxon>Agaricomycetidae</taxon>
        <taxon>Agaricales</taxon>
        <taxon>Marasmiineae</taxon>
        <taxon>Omphalotaceae</taxon>
        <taxon>Lentinula</taxon>
    </lineage>
</organism>
<proteinExistence type="predicted"/>
<accession>A0A9W8U1F2</accession>
<comment type="caution">
    <text evidence="1">The sequence shown here is derived from an EMBL/GenBank/DDBJ whole genome shotgun (WGS) entry which is preliminary data.</text>
</comment>
<dbReference type="EMBL" id="JANVFU010000002">
    <property type="protein sequence ID" value="KAJ3748901.1"/>
    <property type="molecule type" value="Genomic_DNA"/>
</dbReference>